<comment type="caution">
    <text evidence="2">The sequence shown here is derived from an EMBL/GenBank/DDBJ whole genome shotgun (WGS) entry which is preliminary data.</text>
</comment>
<sequence>MSNNSLLAISTFIVLIKQGTTPAFDSYESGFTSNFVTPTKMPLERIRFTGSPNFYRNGTPWRKPTDTTVKWPENIKLFGEPSAEIDHNWERLIERRLKDDMSV</sequence>
<gene>
    <name evidence="2" type="ORF">IFR04_006742</name>
</gene>
<protein>
    <submittedName>
        <fullName evidence="2">Uncharacterized protein</fullName>
    </submittedName>
</protein>
<proteinExistence type="predicted"/>
<feature type="signal peptide" evidence="1">
    <location>
        <begin position="1"/>
        <end position="22"/>
    </location>
</feature>
<feature type="chain" id="PRO_5034462829" evidence="1">
    <location>
        <begin position="23"/>
        <end position="103"/>
    </location>
</feature>
<reference evidence="2" key="1">
    <citation type="submission" date="2021-02" db="EMBL/GenBank/DDBJ databases">
        <title>Genome sequence Cadophora malorum strain M34.</title>
        <authorList>
            <person name="Stefanovic E."/>
            <person name="Vu D."/>
            <person name="Scully C."/>
            <person name="Dijksterhuis J."/>
            <person name="Roader J."/>
            <person name="Houbraken J."/>
        </authorList>
    </citation>
    <scope>NUCLEOTIDE SEQUENCE</scope>
    <source>
        <strain evidence="2">M34</strain>
    </source>
</reference>
<organism evidence="2 3">
    <name type="scientific">Cadophora malorum</name>
    <dbReference type="NCBI Taxonomy" id="108018"/>
    <lineage>
        <taxon>Eukaryota</taxon>
        <taxon>Fungi</taxon>
        <taxon>Dikarya</taxon>
        <taxon>Ascomycota</taxon>
        <taxon>Pezizomycotina</taxon>
        <taxon>Leotiomycetes</taxon>
        <taxon>Helotiales</taxon>
        <taxon>Ploettnerulaceae</taxon>
        <taxon>Cadophora</taxon>
    </lineage>
</organism>
<accession>A0A8H7TJS6</accession>
<dbReference type="OrthoDB" id="3687641at2759"/>
<keyword evidence="1" id="KW-0732">Signal</keyword>
<evidence type="ECO:0000313" key="3">
    <source>
        <dbReference type="Proteomes" id="UP000664132"/>
    </source>
</evidence>
<dbReference type="Proteomes" id="UP000664132">
    <property type="component" value="Unassembled WGS sequence"/>
</dbReference>
<name>A0A8H7TJS6_9HELO</name>
<evidence type="ECO:0000313" key="2">
    <source>
        <dbReference type="EMBL" id="KAG4420083.1"/>
    </source>
</evidence>
<keyword evidence="3" id="KW-1185">Reference proteome</keyword>
<dbReference type="EMBL" id="JAFJYH010000091">
    <property type="protein sequence ID" value="KAG4420083.1"/>
    <property type="molecule type" value="Genomic_DNA"/>
</dbReference>
<dbReference type="AlphaFoldDB" id="A0A8H7TJS6"/>
<evidence type="ECO:0000256" key="1">
    <source>
        <dbReference type="SAM" id="SignalP"/>
    </source>
</evidence>